<dbReference type="GO" id="GO:0051539">
    <property type="term" value="F:4 iron, 4 sulfur cluster binding"/>
    <property type="evidence" value="ECO:0007669"/>
    <property type="project" value="UniProtKB-KW"/>
</dbReference>
<dbReference type="PANTHER" id="PTHR43787:SF3">
    <property type="entry name" value="ARYLSULFATASE REGULATORY PROTEIN"/>
    <property type="match status" value="1"/>
</dbReference>
<keyword evidence="9" id="KW-1185">Reference proteome</keyword>
<evidence type="ECO:0000256" key="1">
    <source>
        <dbReference type="ARBA" id="ARBA00001966"/>
    </source>
</evidence>
<dbReference type="InterPro" id="IPR013785">
    <property type="entry name" value="Aldolase_TIM"/>
</dbReference>
<gene>
    <name evidence="8" type="ORF">C3Y98_12395</name>
</gene>
<keyword evidence="6" id="KW-0411">Iron-sulfur</keyword>
<sequence>MTTKIHLTTTDHNRDVVGLKYIYPVISRRAGGVSVGINLNVNNACNWRCIYCNVPNLTRGSPPPIELNILEQELRGFLHDLLHGDFMQRHVQEGDRQLKDIAFSGNGEPTSAKEFPQVLTLVENVLRDFDLLGKIKVRLITNGSLMDKPLVLESMKHLATLNGEVWFKVDGGSKAAIARVNDVNLNPESHLQRLRQCAEACPTFIQTCMFSLDGVPPSEADISDYLALISQAKDVIKGVHLYGLARRSEQAEVDRLSRLPAEWLEAVAQRIRECGMTVYVSP</sequence>
<evidence type="ECO:0000259" key="7">
    <source>
        <dbReference type="Pfam" id="PF04055"/>
    </source>
</evidence>
<evidence type="ECO:0000256" key="4">
    <source>
        <dbReference type="ARBA" id="ARBA00022723"/>
    </source>
</evidence>
<dbReference type="OrthoDB" id="9800840at2"/>
<dbReference type="Pfam" id="PF04055">
    <property type="entry name" value="Radical_SAM"/>
    <property type="match status" value="1"/>
</dbReference>
<feature type="domain" description="Radical SAM core" evidence="7">
    <location>
        <begin position="40"/>
        <end position="216"/>
    </location>
</feature>
<dbReference type="SFLD" id="SFLDS00029">
    <property type="entry name" value="Radical_SAM"/>
    <property type="match status" value="1"/>
</dbReference>
<dbReference type="InterPro" id="IPR007197">
    <property type="entry name" value="rSAM"/>
</dbReference>
<keyword evidence="5" id="KW-0408">Iron</keyword>
<dbReference type="SUPFAM" id="SSF102114">
    <property type="entry name" value="Radical SAM enzymes"/>
    <property type="match status" value="1"/>
</dbReference>
<evidence type="ECO:0000313" key="8">
    <source>
        <dbReference type="EMBL" id="TFW69628.1"/>
    </source>
</evidence>
<comment type="cofactor">
    <cofactor evidence="1">
        <name>[4Fe-4S] cluster</name>
        <dbReference type="ChEBI" id="CHEBI:49883"/>
    </cofactor>
</comment>
<dbReference type="Gene3D" id="3.20.20.70">
    <property type="entry name" value="Aldolase class I"/>
    <property type="match status" value="1"/>
</dbReference>
<dbReference type="EMBL" id="PQVH01000016">
    <property type="protein sequence ID" value="TFW69628.1"/>
    <property type="molecule type" value="Genomic_DNA"/>
</dbReference>
<comment type="caution">
    <text evidence="8">The sequence shown here is derived from an EMBL/GenBank/DDBJ whole genome shotgun (WGS) entry which is preliminary data.</text>
</comment>
<dbReference type="Proteomes" id="UP000297706">
    <property type="component" value="Unassembled WGS sequence"/>
</dbReference>
<dbReference type="RefSeq" id="WP_135278947.1">
    <property type="nucleotide sequence ID" value="NZ_PQVH01000016.1"/>
</dbReference>
<evidence type="ECO:0000256" key="6">
    <source>
        <dbReference type="ARBA" id="ARBA00023014"/>
    </source>
</evidence>
<dbReference type="GO" id="GO:0003824">
    <property type="term" value="F:catalytic activity"/>
    <property type="evidence" value="ECO:0007669"/>
    <property type="project" value="InterPro"/>
</dbReference>
<proteinExistence type="predicted"/>
<keyword evidence="4" id="KW-0479">Metal-binding</keyword>
<organism evidence="8 9">
    <name type="scientific">Methylotenera oryzisoli</name>
    <dbReference type="NCBI Taxonomy" id="2080758"/>
    <lineage>
        <taxon>Bacteria</taxon>
        <taxon>Pseudomonadati</taxon>
        <taxon>Pseudomonadota</taxon>
        <taxon>Betaproteobacteria</taxon>
        <taxon>Nitrosomonadales</taxon>
        <taxon>Methylophilaceae</taxon>
        <taxon>Methylotenera</taxon>
    </lineage>
</organism>
<evidence type="ECO:0000256" key="3">
    <source>
        <dbReference type="ARBA" id="ARBA00022691"/>
    </source>
</evidence>
<keyword evidence="3" id="KW-0949">S-adenosyl-L-methionine</keyword>
<protein>
    <submittedName>
        <fullName evidence="8">Radical SAM protein</fullName>
    </submittedName>
</protein>
<dbReference type="CDD" id="cd01335">
    <property type="entry name" value="Radical_SAM"/>
    <property type="match status" value="1"/>
</dbReference>
<evidence type="ECO:0000313" key="9">
    <source>
        <dbReference type="Proteomes" id="UP000297706"/>
    </source>
</evidence>
<evidence type="ECO:0000256" key="5">
    <source>
        <dbReference type="ARBA" id="ARBA00023004"/>
    </source>
</evidence>
<dbReference type="GO" id="GO:0046872">
    <property type="term" value="F:metal ion binding"/>
    <property type="evidence" value="ECO:0007669"/>
    <property type="project" value="UniProtKB-KW"/>
</dbReference>
<keyword evidence="2" id="KW-0004">4Fe-4S</keyword>
<accession>A0A4Y9VN67</accession>
<evidence type="ECO:0000256" key="2">
    <source>
        <dbReference type="ARBA" id="ARBA00022485"/>
    </source>
</evidence>
<dbReference type="AlphaFoldDB" id="A0A4Y9VN67"/>
<dbReference type="InterPro" id="IPR058240">
    <property type="entry name" value="rSAM_sf"/>
</dbReference>
<dbReference type="PANTHER" id="PTHR43787">
    <property type="entry name" value="FEMO COFACTOR BIOSYNTHESIS PROTEIN NIFB-RELATED"/>
    <property type="match status" value="1"/>
</dbReference>
<reference evidence="8 9" key="1">
    <citation type="submission" date="2018-02" db="EMBL/GenBank/DDBJ databases">
        <title>A novel lanthanide dependent methylotroph, Methylotenera sp. La3113.</title>
        <authorList>
            <person name="Lv H."/>
            <person name="Tani A."/>
        </authorList>
    </citation>
    <scope>NUCLEOTIDE SEQUENCE [LARGE SCALE GENOMIC DNA]</scope>
    <source>
        <strain evidence="8 9">La3113</strain>
    </source>
</reference>
<name>A0A4Y9VN67_9PROT</name>